<evidence type="ECO:0000256" key="5">
    <source>
        <dbReference type="ARBA" id="ARBA00022884"/>
    </source>
</evidence>
<evidence type="ECO:0000259" key="17">
    <source>
        <dbReference type="PROSITE" id="PS50800"/>
    </source>
</evidence>
<dbReference type="PROSITE" id="PS50800">
    <property type="entry name" value="SAP"/>
    <property type="match status" value="1"/>
</dbReference>
<comment type="subunit">
    <text evidence="13">Interacts with DDX39A. Interacts with FUS. Interacts (via the C-terminal domain) with DDX39B; the interaction is direct and facilitates RNA binding of DDX39B. Component of the transcription/export (TREX) complex at least composed of ALYREF/THOC4, DDX39B, SARNP/CIP29, CHTOP and the THO subcomplex; TREX seems to have dynamic structure involving ATP-dependent remodeling; in the complex interacts directly with DDX39B in a ATP-dependent manner which bridges it to ALYREF/THOC4.</text>
</comment>
<evidence type="ECO:0000256" key="9">
    <source>
        <dbReference type="ARBA" id="ARBA00023163"/>
    </source>
</evidence>
<keyword evidence="6" id="KW-0007">Acetylation</keyword>
<dbReference type="InterPro" id="IPR052240">
    <property type="entry name" value="SAP_domain_ribonucleoprotein"/>
</dbReference>
<dbReference type="AlphaFoldDB" id="A0A3Q1G0W9"/>
<evidence type="ECO:0000256" key="2">
    <source>
        <dbReference type="ARBA" id="ARBA00022448"/>
    </source>
</evidence>
<keyword evidence="9" id="KW-0804">Transcription</keyword>
<keyword evidence="2" id="KW-0813">Transport</keyword>
<dbReference type="STRING" id="80966.ENSAPOP00000023438"/>
<keyword evidence="4" id="KW-0810">Translation regulation</keyword>
<dbReference type="InterPro" id="IPR036361">
    <property type="entry name" value="SAP_dom_sf"/>
</dbReference>
<dbReference type="GO" id="GO:0016607">
    <property type="term" value="C:nuclear speck"/>
    <property type="evidence" value="ECO:0007669"/>
    <property type="project" value="UniProtKB-SubCell"/>
</dbReference>
<organism evidence="18 19">
    <name type="scientific">Acanthochromis polyacanthus</name>
    <name type="common">spiny chromis</name>
    <dbReference type="NCBI Taxonomy" id="80966"/>
    <lineage>
        <taxon>Eukaryota</taxon>
        <taxon>Metazoa</taxon>
        <taxon>Chordata</taxon>
        <taxon>Craniata</taxon>
        <taxon>Vertebrata</taxon>
        <taxon>Euteleostomi</taxon>
        <taxon>Actinopterygii</taxon>
        <taxon>Neopterygii</taxon>
        <taxon>Teleostei</taxon>
        <taxon>Neoteleostei</taxon>
        <taxon>Acanthomorphata</taxon>
        <taxon>Ovalentaria</taxon>
        <taxon>Pomacentridae</taxon>
        <taxon>Acanthochromis</taxon>
    </lineage>
</organism>
<dbReference type="Proteomes" id="UP000257200">
    <property type="component" value="Unplaced"/>
</dbReference>
<dbReference type="GO" id="GO:0006417">
    <property type="term" value="P:regulation of translation"/>
    <property type="evidence" value="ECO:0007669"/>
    <property type="project" value="UniProtKB-KW"/>
</dbReference>
<dbReference type="InParanoid" id="A0A3Q1G0W9"/>
<evidence type="ECO:0000256" key="4">
    <source>
        <dbReference type="ARBA" id="ARBA00022845"/>
    </source>
</evidence>
<dbReference type="PANTHER" id="PTHR46551:SF1">
    <property type="entry name" value="SAP DOMAIN-CONTAINING RIBONUCLEOPROTEIN"/>
    <property type="match status" value="1"/>
</dbReference>
<comment type="subcellular location">
    <subcellularLocation>
        <location evidence="1">Nucleus speckle</location>
    </subcellularLocation>
</comment>
<keyword evidence="8" id="KW-0238">DNA-binding</keyword>
<name>A0A3Q1G0W9_9TELE</name>
<keyword evidence="10" id="KW-0539">Nucleus</keyword>
<keyword evidence="7" id="KW-0805">Transcription regulation</keyword>
<keyword evidence="5" id="KW-0694">RNA-binding</keyword>
<protein>
    <recommendedName>
        <fullName evidence="14">SAP domain-containing ribonucleoprotein</fullName>
    </recommendedName>
    <alternativeName>
        <fullName evidence="15">Nuclear protein Hcc-1</fullName>
    </alternativeName>
</protein>
<evidence type="ECO:0000313" key="19">
    <source>
        <dbReference type="Proteomes" id="UP000257200"/>
    </source>
</evidence>
<dbReference type="GO" id="GO:0003723">
    <property type="term" value="F:RNA binding"/>
    <property type="evidence" value="ECO:0007669"/>
    <property type="project" value="UniProtKB-KW"/>
</dbReference>
<evidence type="ECO:0000256" key="15">
    <source>
        <dbReference type="ARBA" id="ARBA00078700"/>
    </source>
</evidence>
<comment type="function">
    <text evidence="12">Binds both single-stranded and double-stranded DNA with higher affinity for the single-stranded form. Specifically binds to scaffold/matrix attachment region DNA. Also binds single-stranded RNA. Enhances RNA unwinding activity of DDX39A. May participate in important transcriptional or translational control of cell growth, metabolism and carcinogenesis. Component of the TREX complex which is thought to couple mRNA transcription, processing and nuclear export, and specifically associates with spliced mRNA and not with unspliced pre-mRNA. The TREX complex is recruited to spliced mRNAs by a transcription-independent mechanism, binds to mRNA upstream of the exon-junction complex (EJC) and is recruited in a splicing- and cap-dependent manner to a region near the 5' end of the mRNA where it functions in mRNA export to the cytoplasm via the TAP/NXF1 pathway. Associates with DDX39B, which facilitates RNA binding of DDX39B and likely plays a role in mRNA export.</text>
</comment>
<dbReference type="SUPFAM" id="SSF68906">
    <property type="entry name" value="SAP domain"/>
    <property type="match status" value="1"/>
</dbReference>
<dbReference type="GO" id="GO:0003677">
    <property type="term" value="F:DNA binding"/>
    <property type="evidence" value="ECO:0007669"/>
    <property type="project" value="UniProtKB-KW"/>
</dbReference>
<accession>A0A3Q1G0W9</accession>
<dbReference type="Ensembl" id="ENSAPOT00000011264.1">
    <property type="protein sequence ID" value="ENSAPOP00000023438.1"/>
    <property type="gene ID" value="ENSAPOG00000005247.1"/>
</dbReference>
<keyword evidence="19" id="KW-1185">Reference proteome</keyword>
<reference evidence="18" key="2">
    <citation type="submission" date="2025-09" db="UniProtKB">
        <authorList>
            <consortium name="Ensembl"/>
        </authorList>
    </citation>
    <scope>IDENTIFICATION</scope>
</reference>
<evidence type="ECO:0000256" key="1">
    <source>
        <dbReference type="ARBA" id="ARBA00004324"/>
    </source>
</evidence>
<evidence type="ECO:0000256" key="16">
    <source>
        <dbReference type="SAM" id="MobiDB-lite"/>
    </source>
</evidence>
<keyword evidence="3" id="KW-0597">Phosphoprotein</keyword>
<evidence type="ECO:0000256" key="8">
    <source>
        <dbReference type="ARBA" id="ARBA00023125"/>
    </source>
</evidence>
<evidence type="ECO:0000256" key="6">
    <source>
        <dbReference type="ARBA" id="ARBA00022990"/>
    </source>
</evidence>
<proteinExistence type="inferred from homology"/>
<dbReference type="InterPro" id="IPR003034">
    <property type="entry name" value="SAP_dom"/>
</dbReference>
<evidence type="ECO:0000256" key="10">
    <source>
        <dbReference type="ARBA" id="ARBA00023242"/>
    </source>
</evidence>
<dbReference type="PANTHER" id="PTHR46551">
    <property type="entry name" value="SAP DOMAIN-CONTAINING RIBONUCLEOPROTEIN"/>
    <property type="match status" value="1"/>
</dbReference>
<evidence type="ECO:0000256" key="14">
    <source>
        <dbReference type="ARBA" id="ARBA00070653"/>
    </source>
</evidence>
<dbReference type="GO" id="GO:0016973">
    <property type="term" value="P:poly(A)+ mRNA export from nucleus"/>
    <property type="evidence" value="ECO:0007669"/>
    <property type="project" value="TreeGrafter"/>
</dbReference>
<dbReference type="Gene3D" id="1.10.720.30">
    <property type="entry name" value="SAP domain"/>
    <property type="match status" value="1"/>
</dbReference>
<evidence type="ECO:0000256" key="13">
    <source>
        <dbReference type="ARBA" id="ARBA00062912"/>
    </source>
</evidence>
<feature type="region of interest" description="Disordered" evidence="16">
    <location>
        <begin position="142"/>
        <end position="173"/>
    </location>
</feature>
<reference evidence="18" key="1">
    <citation type="submission" date="2025-08" db="UniProtKB">
        <authorList>
            <consortium name="Ensembl"/>
        </authorList>
    </citation>
    <scope>IDENTIFICATION</scope>
</reference>
<evidence type="ECO:0000256" key="7">
    <source>
        <dbReference type="ARBA" id="ARBA00023015"/>
    </source>
</evidence>
<dbReference type="GeneTree" id="ENSGT00390000002944"/>
<feature type="domain" description="SAP" evidence="17">
    <location>
        <begin position="7"/>
        <end position="41"/>
    </location>
</feature>
<feature type="compositionally biased region" description="Polar residues" evidence="16">
    <location>
        <begin position="156"/>
        <end position="173"/>
    </location>
</feature>
<evidence type="ECO:0000256" key="12">
    <source>
        <dbReference type="ARBA" id="ARBA00054093"/>
    </source>
</evidence>
<comment type="similarity">
    <text evidence="11">Belongs to the SAP domain-containing ribonucleoprotein family.</text>
</comment>
<sequence length="276" mass="30513">MAEVIELQKLKLAELRQECEARGLETKGNKGELIARLQAYLEEHEEDVDVDDVLAEDAVVIGLSLYTTCSFSASSKTLVKEILIFSFQDFTKVESSNNVKVVKDSESTEIDPPAEKKVVKIAPPSSSTERLQKRAERFNMPATSESKKALRAARFGSSNDASTPSSGQVTNSKAAVNVDQLKKRAERFGMNVSSISLKMEEDEKLKKRKERFGILTSGGSVGTAGAADIEVTFYLCYISSQIHIKMTKTNEIIDRFSINVNVSFCFFSTGKENEAR</sequence>
<evidence type="ECO:0000256" key="3">
    <source>
        <dbReference type="ARBA" id="ARBA00022553"/>
    </source>
</evidence>
<evidence type="ECO:0000256" key="11">
    <source>
        <dbReference type="ARBA" id="ARBA00046328"/>
    </source>
</evidence>
<dbReference type="Pfam" id="PF02037">
    <property type="entry name" value="SAP"/>
    <property type="match status" value="1"/>
</dbReference>
<evidence type="ECO:0000313" key="18">
    <source>
        <dbReference type="Ensembl" id="ENSAPOP00000023438.1"/>
    </source>
</evidence>
<dbReference type="FunFam" id="1.10.720.30:FF:000013">
    <property type="entry name" value="SAP domain-containing ribonucleoprotein"/>
    <property type="match status" value="1"/>
</dbReference>
<dbReference type="SMART" id="SM00513">
    <property type="entry name" value="SAP"/>
    <property type="match status" value="1"/>
</dbReference>